<sequence>MRELIRRLSFSDRVSDGIGGVPRGCVPVLVVGDGDNDEESERFVVRVEALRHPSLAALLEMAAQEFGYKQEGILRVPCAVHKFRQALTTAAVSKNY</sequence>
<accession>F2D3H4</accession>
<dbReference type="InterPro" id="IPR003676">
    <property type="entry name" value="SAUR_fam"/>
</dbReference>
<dbReference type="PANTHER" id="PTHR31374">
    <property type="entry name" value="AUXIN-INDUCED PROTEIN-LIKE-RELATED"/>
    <property type="match status" value="1"/>
</dbReference>
<organism evidence="2">
    <name type="scientific">Hordeum vulgare subsp. vulgare</name>
    <name type="common">Domesticated barley</name>
    <dbReference type="NCBI Taxonomy" id="112509"/>
    <lineage>
        <taxon>Eukaryota</taxon>
        <taxon>Viridiplantae</taxon>
        <taxon>Streptophyta</taxon>
        <taxon>Embryophyta</taxon>
        <taxon>Tracheophyta</taxon>
        <taxon>Spermatophyta</taxon>
        <taxon>Magnoliopsida</taxon>
        <taxon>Liliopsida</taxon>
        <taxon>Poales</taxon>
        <taxon>Poaceae</taxon>
        <taxon>BOP clade</taxon>
        <taxon>Pooideae</taxon>
        <taxon>Triticodae</taxon>
        <taxon>Triticeae</taxon>
        <taxon>Hordeinae</taxon>
        <taxon>Hordeum</taxon>
    </lineage>
</organism>
<comment type="similarity">
    <text evidence="1">Belongs to the ARG7 family.</text>
</comment>
<dbReference type="AlphaFoldDB" id="F2D3H4"/>
<evidence type="ECO:0000313" key="2">
    <source>
        <dbReference type="EMBL" id="BAJ89645.1"/>
    </source>
</evidence>
<protein>
    <submittedName>
        <fullName evidence="2">Predicted protein</fullName>
    </submittedName>
</protein>
<proteinExistence type="evidence at transcript level"/>
<name>F2D3H4_HORVV</name>
<evidence type="ECO:0000256" key="1">
    <source>
        <dbReference type="ARBA" id="ARBA00006974"/>
    </source>
</evidence>
<dbReference type="EMBL" id="AK358432">
    <property type="protein sequence ID" value="BAJ89645.1"/>
    <property type="molecule type" value="mRNA"/>
</dbReference>
<dbReference type="PANTHER" id="PTHR31374:SF346">
    <property type="entry name" value="AUXIN RESPONSIVE PROTEIN"/>
    <property type="match status" value="1"/>
</dbReference>
<dbReference type="Pfam" id="PF02519">
    <property type="entry name" value="Auxin_inducible"/>
    <property type="match status" value="1"/>
</dbReference>
<reference evidence="2" key="1">
    <citation type="journal article" date="2011" name="Plant Physiol.">
        <title>Comprehensive sequence analysis of 24,783 barley full-length cDNAs derived from 12 clone libraries.</title>
        <authorList>
            <person name="Matsumoto T."/>
            <person name="Tanaka T."/>
            <person name="Sakai H."/>
            <person name="Amano N."/>
            <person name="Kanamori H."/>
            <person name="Kurita K."/>
            <person name="Kikuta A."/>
            <person name="Kamiya K."/>
            <person name="Yamamoto M."/>
            <person name="Ikawa H."/>
            <person name="Fujii N."/>
            <person name="Hori K."/>
            <person name="Itoh T."/>
            <person name="Sato K."/>
        </authorList>
    </citation>
    <scope>NUCLEOTIDE SEQUENCE</scope>
</reference>
<dbReference type="GO" id="GO:0009733">
    <property type="term" value="P:response to auxin"/>
    <property type="evidence" value="ECO:0007669"/>
    <property type="project" value="InterPro"/>
</dbReference>